<dbReference type="Gene3D" id="1.25.40.10">
    <property type="entry name" value="Tetratricopeptide repeat domain"/>
    <property type="match status" value="2"/>
</dbReference>
<name>A0A7K0FL66_9SPHI</name>
<dbReference type="SUPFAM" id="SSF48452">
    <property type="entry name" value="TPR-like"/>
    <property type="match status" value="1"/>
</dbReference>
<evidence type="ECO:0000313" key="8">
    <source>
        <dbReference type="EMBL" id="MRX46145.1"/>
    </source>
</evidence>
<evidence type="ECO:0000256" key="3">
    <source>
        <dbReference type="PROSITE-ProRule" id="PRU00339"/>
    </source>
</evidence>
<dbReference type="PANTHER" id="PTHR45641:SF19">
    <property type="entry name" value="NEPHROCYSTIN-3"/>
    <property type="match status" value="1"/>
</dbReference>
<evidence type="ECO:0000256" key="6">
    <source>
        <dbReference type="SAM" id="SignalP"/>
    </source>
</evidence>
<proteinExistence type="predicted"/>
<dbReference type="EMBL" id="WKJI01000001">
    <property type="protein sequence ID" value="MRX46145.1"/>
    <property type="molecule type" value="Genomic_DNA"/>
</dbReference>
<dbReference type="Gene3D" id="3.30.565.10">
    <property type="entry name" value="Histidine kinase-like ATPase, C-terminal domain"/>
    <property type="match status" value="1"/>
</dbReference>
<dbReference type="PROSITE" id="PS50005">
    <property type="entry name" value="TPR"/>
    <property type="match status" value="1"/>
</dbReference>
<protein>
    <submittedName>
        <fullName evidence="8">Tetratricopeptide repeat protein</fullName>
    </submittedName>
</protein>
<evidence type="ECO:0000256" key="5">
    <source>
        <dbReference type="SAM" id="Phobius"/>
    </source>
</evidence>
<organism evidence="8 9">
    <name type="scientific">Pedobacter puniceum</name>
    <dbReference type="NCBI Taxonomy" id="2666136"/>
    <lineage>
        <taxon>Bacteria</taxon>
        <taxon>Pseudomonadati</taxon>
        <taxon>Bacteroidota</taxon>
        <taxon>Sphingobacteriia</taxon>
        <taxon>Sphingobacteriales</taxon>
        <taxon>Sphingobacteriaceae</taxon>
        <taxon>Pedobacter</taxon>
    </lineage>
</organism>
<keyword evidence="4" id="KW-0175">Coiled coil</keyword>
<dbReference type="AlphaFoldDB" id="A0A7K0FL66"/>
<dbReference type="InterPro" id="IPR003594">
    <property type="entry name" value="HATPase_dom"/>
</dbReference>
<dbReference type="Proteomes" id="UP000462931">
    <property type="component" value="Unassembled WGS sequence"/>
</dbReference>
<gene>
    <name evidence="8" type="ORF">GJJ64_02990</name>
</gene>
<dbReference type="SMART" id="SM00387">
    <property type="entry name" value="HATPase_c"/>
    <property type="match status" value="1"/>
</dbReference>
<keyword evidence="5" id="KW-0812">Transmembrane</keyword>
<keyword evidence="1" id="KW-0677">Repeat</keyword>
<feature type="domain" description="Histidine kinase/HSP90-like ATPase" evidence="7">
    <location>
        <begin position="463"/>
        <end position="554"/>
    </location>
</feature>
<sequence length="554" mass="63310">MKIFYLLLVAFFVFAGCHTPEQKNKKDSAGFQLLDTAFNFLDSGKYRLAFSYFNKAKEQFLLSKDSLEVGSCLINMGMIATEQGDNFGARELALNAIPYLNFKNEEHHPYIRSNFNNLGITSFNLKEYDKAIAFYQETLSFTADSDAVRVVKNNIANVYRKQKKYAEALAIYQEILKKETRPLNLARVISNSAFTKWEQNPTYFALPELHQALSIRKKEKNISGQNSSYIQLTQYHIQKQADSALYYAKLSYQTAHEMNSADDCLLAIQNLIKLSPPQEAKAYFNLYQNLNDSLQTARSTAKNQFALIRYETEKHKADNLILQREKTKRNSWIALLIFLMITGSVITLIWQKKKKERLELEAKNAIRENQLKTSKKVHDVVANGLYRLMSEIENGIPLAQDKLLDHMEMLYEQSRDISYDDTPDSTQSFEIAIATLLNSFASAQTKVIIIGNTPEFWNRVKALDKYELKQILQELMVNMKKHSHANQVALRFEQAEENVLKIHYTDNGIGIPEGKIFGNGLRNTGNRIEQIGGHITFAKGVEGGLKILILFPSA</sequence>
<evidence type="ECO:0000313" key="9">
    <source>
        <dbReference type="Proteomes" id="UP000462931"/>
    </source>
</evidence>
<dbReference type="Pfam" id="PF13424">
    <property type="entry name" value="TPR_12"/>
    <property type="match status" value="1"/>
</dbReference>
<accession>A0A7K0FL66</accession>
<evidence type="ECO:0000256" key="2">
    <source>
        <dbReference type="ARBA" id="ARBA00022803"/>
    </source>
</evidence>
<comment type="caution">
    <text evidence="8">The sequence shown here is derived from an EMBL/GenBank/DDBJ whole genome shotgun (WGS) entry which is preliminary data.</text>
</comment>
<evidence type="ECO:0000256" key="4">
    <source>
        <dbReference type="SAM" id="Coils"/>
    </source>
</evidence>
<feature type="repeat" description="TPR" evidence="3">
    <location>
        <begin position="112"/>
        <end position="145"/>
    </location>
</feature>
<evidence type="ECO:0000259" key="7">
    <source>
        <dbReference type="SMART" id="SM00387"/>
    </source>
</evidence>
<dbReference type="InterPro" id="IPR036890">
    <property type="entry name" value="HATPase_C_sf"/>
</dbReference>
<dbReference type="RefSeq" id="WP_154286269.1">
    <property type="nucleotide sequence ID" value="NZ_WKJI01000001.1"/>
</dbReference>
<feature type="signal peptide" evidence="6">
    <location>
        <begin position="1"/>
        <end position="15"/>
    </location>
</feature>
<reference evidence="8 9" key="1">
    <citation type="submission" date="2019-11" db="EMBL/GenBank/DDBJ databases">
        <authorList>
            <person name="Cheng Q."/>
            <person name="Yang Z."/>
        </authorList>
    </citation>
    <scope>NUCLEOTIDE SEQUENCE [LARGE SCALE GENOMIC DNA]</scope>
    <source>
        <strain evidence="8 9">HX-22-1</strain>
    </source>
</reference>
<dbReference type="SMART" id="SM00028">
    <property type="entry name" value="TPR"/>
    <property type="match status" value="2"/>
</dbReference>
<dbReference type="Pfam" id="PF02518">
    <property type="entry name" value="HATPase_c"/>
    <property type="match status" value="1"/>
</dbReference>
<feature type="chain" id="PRO_5029772237" evidence="6">
    <location>
        <begin position="16"/>
        <end position="554"/>
    </location>
</feature>
<evidence type="ECO:0000256" key="1">
    <source>
        <dbReference type="ARBA" id="ARBA00022737"/>
    </source>
</evidence>
<keyword evidence="2 3" id="KW-0802">TPR repeat</keyword>
<keyword evidence="5" id="KW-0472">Membrane</keyword>
<dbReference type="SUPFAM" id="SSF55874">
    <property type="entry name" value="ATPase domain of HSP90 chaperone/DNA topoisomerase II/histidine kinase"/>
    <property type="match status" value="1"/>
</dbReference>
<dbReference type="InterPro" id="IPR019734">
    <property type="entry name" value="TPR_rpt"/>
</dbReference>
<keyword evidence="9" id="KW-1185">Reference proteome</keyword>
<dbReference type="InterPro" id="IPR011990">
    <property type="entry name" value="TPR-like_helical_dom_sf"/>
</dbReference>
<dbReference type="PANTHER" id="PTHR45641">
    <property type="entry name" value="TETRATRICOPEPTIDE REPEAT PROTEIN (AFU_ORTHOLOGUE AFUA_6G03870)"/>
    <property type="match status" value="1"/>
</dbReference>
<dbReference type="PROSITE" id="PS51257">
    <property type="entry name" value="PROKAR_LIPOPROTEIN"/>
    <property type="match status" value="1"/>
</dbReference>
<feature type="transmembrane region" description="Helical" evidence="5">
    <location>
        <begin position="332"/>
        <end position="350"/>
    </location>
</feature>
<feature type="coiled-coil region" evidence="4">
    <location>
        <begin position="348"/>
        <end position="375"/>
    </location>
</feature>
<keyword evidence="6" id="KW-0732">Signal</keyword>
<keyword evidence="5" id="KW-1133">Transmembrane helix</keyword>